<sequence length="441" mass="46985">MARYLVAATPIPGHVAPMLAVAADLRRRGHQVRVLSGAAFATAAQSSDVPFVPLPADAQVVRVPESSAGMPGLARRWRTGRAEMRSGFLAPLAGQYRALTAELARSHADVVLVDVMFTGAIPLLLAERRRPPVVVCGVVPVMLSSVDSAPFGIGWHPKAGRDYTMMNRVVHTVLFRRDQSAFNAILRELGVGPSPIYPLDWPVLAERMLQFTVPEFEYPRRDLPSTVVFTGPVPASPSEVTLPEWWDEALRGGRKVVLVTQGTWNNSDLGQLIQPTLSALAGRTDVVVVACTGGAPTRIRPAAPHTYVADFLPYAQLLPRVAVMITNGGYGGVQQALSHGVPLIVAGDAADKPEVAARVAYTGAGIDLGAGHPRPAALAEAVNRVLSTPRFRSAAGRLARAMARTTPFDTIAEQLAAVAGNRTASRPPLPPANFSTDRRTS</sequence>
<dbReference type="InterPro" id="IPR010610">
    <property type="entry name" value="EryCIII-like_C"/>
</dbReference>
<dbReference type="RefSeq" id="WP_310398915.1">
    <property type="nucleotide sequence ID" value="NZ_JAVDWW010000001.1"/>
</dbReference>
<dbReference type="InterPro" id="IPR004276">
    <property type="entry name" value="GlycoTrans_28_N"/>
</dbReference>
<evidence type="ECO:0000313" key="5">
    <source>
        <dbReference type="Proteomes" id="UP001251217"/>
    </source>
</evidence>
<feature type="domain" description="Glycosyltransferase family 28 N-terminal" evidence="2">
    <location>
        <begin position="13"/>
        <end position="76"/>
    </location>
</feature>
<proteinExistence type="predicted"/>
<gene>
    <name evidence="4" type="ORF">J2W56_000777</name>
</gene>
<dbReference type="InterPro" id="IPR050426">
    <property type="entry name" value="Glycosyltransferase_28"/>
</dbReference>
<feature type="domain" description="Erythromycin biosynthesis protein CIII-like C-terminal" evidence="3">
    <location>
        <begin position="287"/>
        <end position="415"/>
    </location>
</feature>
<keyword evidence="5" id="KW-1185">Reference proteome</keyword>
<evidence type="ECO:0000313" key="4">
    <source>
        <dbReference type="EMBL" id="MDR7167059.1"/>
    </source>
</evidence>
<dbReference type="SUPFAM" id="SSF53756">
    <property type="entry name" value="UDP-Glycosyltransferase/glycogen phosphorylase"/>
    <property type="match status" value="1"/>
</dbReference>
<dbReference type="Pfam" id="PF06722">
    <property type="entry name" value="EryCIII-like_C"/>
    <property type="match status" value="1"/>
</dbReference>
<evidence type="ECO:0000259" key="2">
    <source>
        <dbReference type="Pfam" id="PF03033"/>
    </source>
</evidence>
<comment type="caution">
    <text evidence="4">The sequence shown here is derived from an EMBL/GenBank/DDBJ whole genome shotgun (WGS) entry which is preliminary data.</text>
</comment>
<dbReference type="InterPro" id="IPR002213">
    <property type="entry name" value="UDP_glucos_trans"/>
</dbReference>
<dbReference type="Pfam" id="PF03033">
    <property type="entry name" value="Glyco_transf_28"/>
    <property type="match status" value="1"/>
</dbReference>
<dbReference type="PANTHER" id="PTHR48050:SF13">
    <property type="entry name" value="STEROL 3-BETA-GLUCOSYLTRANSFERASE UGT80A2"/>
    <property type="match status" value="1"/>
</dbReference>
<protein>
    <submittedName>
        <fullName evidence="4">UDP:flavonoid glycosyltransferase YjiC (YdhE family)</fullName>
    </submittedName>
</protein>
<organism evidence="4 5">
    <name type="scientific">Nocardia kruczakiae</name>
    <dbReference type="NCBI Taxonomy" id="261477"/>
    <lineage>
        <taxon>Bacteria</taxon>
        <taxon>Bacillati</taxon>
        <taxon>Actinomycetota</taxon>
        <taxon>Actinomycetes</taxon>
        <taxon>Mycobacteriales</taxon>
        <taxon>Nocardiaceae</taxon>
        <taxon>Nocardia</taxon>
    </lineage>
</organism>
<dbReference type="Gene3D" id="3.40.50.2000">
    <property type="entry name" value="Glycogen Phosphorylase B"/>
    <property type="match status" value="2"/>
</dbReference>
<dbReference type="CDD" id="cd03784">
    <property type="entry name" value="GT1_Gtf-like"/>
    <property type="match status" value="1"/>
</dbReference>
<accession>A0ABU1X9U5</accession>
<dbReference type="PANTHER" id="PTHR48050">
    <property type="entry name" value="STEROL 3-BETA-GLUCOSYLTRANSFERASE"/>
    <property type="match status" value="1"/>
</dbReference>
<feature type="region of interest" description="Disordered" evidence="1">
    <location>
        <begin position="419"/>
        <end position="441"/>
    </location>
</feature>
<name>A0ABU1X9U5_9NOCA</name>
<reference evidence="4 5" key="1">
    <citation type="submission" date="2023-07" db="EMBL/GenBank/DDBJ databases">
        <title>Sorghum-associated microbial communities from plants grown in Nebraska, USA.</title>
        <authorList>
            <person name="Schachtman D."/>
        </authorList>
    </citation>
    <scope>NUCLEOTIDE SEQUENCE [LARGE SCALE GENOMIC DNA]</scope>
    <source>
        <strain evidence="4 5">4272</strain>
    </source>
</reference>
<dbReference type="EMBL" id="JAVDWW010000001">
    <property type="protein sequence ID" value="MDR7167059.1"/>
    <property type="molecule type" value="Genomic_DNA"/>
</dbReference>
<evidence type="ECO:0000259" key="3">
    <source>
        <dbReference type="Pfam" id="PF06722"/>
    </source>
</evidence>
<evidence type="ECO:0000256" key="1">
    <source>
        <dbReference type="SAM" id="MobiDB-lite"/>
    </source>
</evidence>
<dbReference type="Proteomes" id="UP001251217">
    <property type="component" value="Unassembled WGS sequence"/>
</dbReference>